<protein>
    <submittedName>
        <fullName evidence="1">Uncharacterized protein</fullName>
    </submittedName>
</protein>
<organism evidence="1 2">
    <name type="scientific">Laetiporus sulphureus 93-53</name>
    <dbReference type="NCBI Taxonomy" id="1314785"/>
    <lineage>
        <taxon>Eukaryota</taxon>
        <taxon>Fungi</taxon>
        <taxon>Dikarya</taxon>
        <taxon>Basidiomycota</taxon>
        <taxon>Agaricomycotina</taxon>
        <taxon>Agaricomycetes</taxon>
        <taxon>Polyporales</taxon>
        <taxon>Laetiporus</taxon>
    </lineage>
</organism>
<evidence type="ECO:0000313" key="1">
    <source>
        <dbReference type="EMBL" id="KZT04304.1"/>
    </source>
</evidence>
<evidence type="ECO:0000313" key="2">
    <source>
        <dbReference type="Proteomes" id="UP000076871"/>
    </source>
</evidence>
<keyword evidence="2" id="KW-1185">Reference proteome</keyword>
<proteinExistence type="predicted"/>
<dbReference type="Proteomes" id="UP000076871">
    <property type="component" value="Unassembled WGS sequence"/>
</dbReference>
<reference evidence="1 2" key="1">
    <citation type="journal article" date="2016" name="Mol. Biol. Evol.">
        <title>Comparative Genomics of Early-Diverging Mushroom-Forming Fungi Provides Insights into the Origins of Lignocellulose Decay Capabilities.</title>
        <authorList>
            <person name="Nagy L.G."/>
            <person name="Riley R."/>
            <person name="Tritt A."/>
            <person name="Adam C."/>
            <person name="Daum C."/>
            <person name="Floudas D."/>
            <person name="Sun H."/>
            <person name="Yadav J.S."/>
            <person name="Pangilinan J."/>
            <person name="Larsson K.H."/>
            <person name="Matsuura K."/>
            <person name="Barry K."/>
            <person name="Labutti K."/>
            <person name="Kuo R."/>
            <person name="Ohm R.A."/>
            <person name="Bhattacharya S.S."/>
            <person name="Shirouzu T."/>
            <person name="Yoshinaga Y."/>
            <person name="Martin F.M."/>
            <person name="Grigoriev I.V."/>
            <person name="Hibbett D.S."/>
        </authorList>
    </citation>
    <scope>NUCLEOTIDE SEQUENCE [LARGE SCALE GENOMIC DNA]</scope>
    <source>
        <strain evidence="1 2">93-53</strain>
    </source>
</reference>
<name>A0A165D862_9APHY</name>
<gene>
    <name evidence="1" type="ORF">LAESUDRAFT_304024</name>
</gene>
<dbReference type="InParanoid" id="A0A165D862"/>
<sequence length="87" mass="9789">MTVSLAHWRRCPLHVARALVVAKVHCSWRVAYALRYCFLHWAKPCECSPCPRGLVSDLRRHLTGLTLVRSIASPVQGGGARTRDPLR</sequence>
<dbReference type="AlphaFoldDB" id="A0A165D862"/>
<accession>A0A165D862</accession>
<dbReference type="GeneID" id="63818935"/>
<dbReference type="EMBL" id="KV427637">
    <property type="protein sequence ID" value="KZT04304.1"/>
    <property type="molecule type" value="Genomic_DNA"/>
</dbReference>
<dbReference type="RefSeq" id="XP_040762044.1">
    <property type="nucleotide sequence ID" value="XM_040901904.1"/>
</dbReference>